<evidence type="ECO:0000256" key="5">
    <source>
        <dbReference type="ARBA" id="ARBA00023128"/>
    </source>
</evidence>
<evidence type="ECO:0000313" key="10">
    <source>
        <dbReference type="EMBL" id="KAG8238718.1"/>
    </source>
</evidence>
<evidence type="ECO:0000256" key="1">
    <source>
        <dbReference type="ARBA" id="ARBA00004173"/>
    </source>
</evidence>
<name>A0A8K0KQV1_LADFU</name>
<dbReference type="Pfam" id="PF00327">
    <property type="entry name" value="Ribosomal_L30"/>
    <property type="match status" value="1"/>
</dbReference>
<evidence type="ECO:0000256" key="4">
    <source>
        <dbReference type="ARBA" id="ARBA00022980"/>
    </source>
</evidence>
<keyword evidence="6" id="KW-0687">Ribonucleoprotein</keyword>
<dbReference type="InterPro" id="IPR036919">
    <property type="entry name" value="Ribo_uL30_ferredoxin-like_sf"/>
</dbReference>
<dbReference type="PANTHER" id="PTHR15892">
    <property type="entry name" value="MITOCHONDRIAL RIBOSOMAL PROTEIN L30"/>
    <property type="match status" value="1"/>
</dbReference>
<keyword evidence="4" id="KW-0689">Ribosomal protein</keyword>
<dbReference type="FunFam" id="3.30.1390.20:FF:000005">
    <property type="entry name" value="39S ribosomal protein L30, mitochondrial"/>
    <property type="match status" value="1"/>
</dbReference>
<protein>
    <recommendedName>
        <fullName evidence="7">Large ribosomal subunit protein uL30m</fullName>
    </recommendedName>
    <alternativeName>
        <fullName evidence="8">39S ribosomal protein L30, mitochondrial</fullName>
    </alternativeName>
</protein>
<reference evidence="10" key="1">
    <citation type="submission" date="2013-04" db="EMBL/GenBank/DDBJ databases">
        <authorList>
            <person name="Qu J."/>
            <person name="Murali S.C."/>
            <person name="Bandaranaike D."/>
            <person name="Bellair M."/>
            <person name="Blankenburg K."/>
            <person name="Chao H."/>
            <person name="Dinh H."/>
            <person name="Doddapaneni H."/>
            <person name="Downs B."/>
            <person name="Dugan-Rocha S."/>
            <person name="Elkadiri S."/>
            <person name="Gnanaolivu R.D."/>
            <person name="Hernandez B."/>
            <person name="Javaid M."/>
            <person name="Jayaseelan J.C."/>
            <person name="Lee S."/>
            <person name="Li M."/>
            <person name="Ming W."/>
            <person name="Munidasa M."/>
            <person name="Muniz J."/>
            <person name="Nguyen L."/>
            <person name="Ongeri F."/>
            <person name="Osuji N."/>
            <person name="Pu L.-L."/>
            <person name="Puazo M."/>
            <person name="Qu C."/>
            <person name="Quiroz J."/>
            <person name="Raj R."/>
            <person name="Weissenberger G."/>
            <person name="Xin Y."/>
            <person name="Zou X."/>
            <person name="Han Y."/>
            <person name="Richards S."/>
            <person name="Worley K."/>
            <person name="Muzny D."/>
            <person name="Gibbs R."/>
        </authorList>
    </citation>
    <scope>NUCLEOTIDE SEQUENCE</scope>
    <source>
        <strain evidence="10">Sampled in the wild</strain>
    </source>
</reference>
<dbReference type="GO" id="GO:0003735">
    <property type="term" value="F:structural constituent of ribosome"/>
    <property type="evidence" value="ECO:0007669"/>
    <property type="project" value="InterPro"/>
</dbReference>
<comment type="similarity">
    <text evidence="2">Belongs to the universal ribosomal protein uL30 family.</text>
</comment>
<dbReference type="Gene3D" id="3.30.1390.20">
    <property type="entry name" value="Ribosomal protein L30, ferredoxin-like fold domain"/>
    <property type="match status" value="1"/>
</dbReference>
<dbReference type="GO" id="GO:0005743">
    <property type="term" value="C:mitochondrial inner membrane"/>
    <property type="evidence" value="ECO:0007669"/>
    <property type="project" value="UniProtKB-ARBA"/>
</dbReference>
<dbReference type="EMBL" id="KZ309420">
    <property type="protein sequence ID" value="KAG8238718.1"/>
    <property type="molecule type" value="Genomic_DNA"/>
</dbReference>
<dbReference type="PANTHER" id="PTHR15892:SF2">
    <property type="entry name" value="LARGE RIBOSOMAL SUBUNIT PROTEIN UL30M"/>
    <property type="match status" value="1"/>
</dbReference>
<dbReference type="OrthoDB" id="9973389at2759"/>
<dbReference type="GO" id="GO:0006412">
    <property type="term" value="P:translation"/>
    <property type="evidence" value="ECO:0007669"/>
    <property type="project" value="InterPro"/>
</dbReference>
<dbReference type="SUPFAM" id="SSF55129">
    <property type="entry name" value="Ribosomal protein L30p/L7e"/>
    <property type="match status" value="1"/>
</dbReference>
<keyword evidence="3" id="KW-0809">Transit peptide</keyword>
<dbReference type="InterPro" id="IPR016082">
    <property type="entry name" value="Ribosomal_uL30_ferredoxin-like"/>
</dbReference>
<evidence type="ECO:0000259" key="9">
    <source>
        <dbReference type="Pfam" id="PF00327"/>
    </source>
</evidence>
<evidence type="ECO:0000256" key="6">
    <source>
        <dbReference type="ARBA" id="ARBA00023274"/>
    </source>
</evidence>
<feature type="domain" description="Large ribosomal subunit protein uL30-like ferredoxin-like fold" evidence="9">
    <location>
        <begin position="80"/>
        <end position="129"/>
    </location>
</feature>
<reference evidence="10" key="2">
    <citation type="submission" date="2017-10" db="EMBL/GenBank/DDBJ databases">
        <title>Ladona fulva Genome sequencing and assembly.</title>
        <authorList>
            <person name="Murali S."/>
            <person name="Richards S."/>
            <person name="Bandaranaike D."/>
            <person name="Bellair M."/>
            <person name="Blankenburg K."/>
            <person name="Chao H."/>
            <person name="Dinh H."/>
            <person name="Doddapaneni H."/>
            <person name="Dugan-Rocha S."/>
            <person name="Elkadiri S."/>
            <person name="Gnanaolivu R."/>
            <person name="Hernandez B."/>
            <person name="Skinner E."/>
            <person name="Javaid M."/>
            <person name="Lee S."/>
            <person name="Li M."/>
            <person name="Ming W."/>
            <person name="Munidasa M."/>
            <person name="Muniz J."/>
            <person name="Nguyen L."/>
            <person name="Hughes D."/>
            <person name="Osuji N."/>
            <person name="Pu L.-L."/>
            <person name="Puazo M."/>
            <person name="Qu C."/>
            <person name="Quiroz J."/>
            <person name="Raj R."/>
            <person name="Weissenberger G."/>
            <person name="Xin Y."/>
            <person name="Zou X."/>
            <person name="Han Y."/>
            <person name="Worley K."/>
            <person name="Muzny D."/>
            <person name="Gibbs R."/>
        </authorList>
    </citation>
    <scope>NUCLEOTIDE SEQUENCE</scope>
    <source>
        <strain evidence="10">Sampled in the wild</strain>
    </source>
</reference>
<comment type="subcellular location">
    <subcellularLocation>
        <location evidence="1">Mitochondrion</location>
    </subcellularLocation>
</comment>
<dbReference type="InterPro" id="IPR005996">
    <property type="entry name" value="Ribosomal_uL30_bac-type"/>
</dbReference>
<evidence type="ECO:0000313" key="11">
    <source>
        <dbReference type="Proteomes" id="UP000792457"/>
    </source>
</evidence>
<dbReference type="AlphaFoldDB" id="A0A8K0KQV1"/>
<dbReference type="CDD" id="cd00355">
    <property type="entry name" value="Ribosomal_L30_like"/>
    <property type="match status" value="1"/>
</dbReference>
<proteinExistence type="inferred from homology"/>
<organism evidence="10 11">
    <name type="scientific">Ladona fulva</name>
    <name type="common">Scarce chaser dragonfly</name>
    <name type="synonym">Libellula fulva</name>
    <dbReference type="NCBI Taxonomy" id="123851"/>
    <lineage>
        <taxon>Eukaryota</taxon>
        <taxon>Metazoa</taxon>
        <taxon>Ecdysozoa</taxon>
        <taxon>Arthropoda</taxon>
        <taxon>Hexapoda</taxon>
        <taxon>Insecta</taxon>
        <taxon>Pterygota</taxon>
        <taxon>Palaeoptera</taxon>
        <taxon>Odonata</taxon>
        <taxon>Epiprocta</taxon>
        <taxon>Anisoptera</taxon>
        <taxon>Libelluloidea</taxon>
        <taxon>Libellulidae</taxon>
        <taxon>Ladona</taxon>
    </lineage>
</organism>
<accession>A0A8K0KQV1</accession>
<dbReference type="Proteomes" id="UP000792457">
    <property type="component" value="Unassembled WGS sequence"/>
</dbReference>
<keyword evidence="11" id="KW-1185">Reference proteome</keyword>
<evidence type="ECO:0000256" key="7">
    <source>
        <dbReference type="ARBA" id="ARBA00035281"/>
    </source>
</evidence>
<dbReference type="GO" id="GO:0015934">
    <property type="term" value="C:large ribosomal subunit"/>
    <property type="evidence" value="ECO:0007669"/>
    <property type="project" value="InterPro"/>
</dbReference>
<keyword evidence="5" id="KW-0496">Mitochondrion</keyword>
<sequence>MTLQLKQDFYKMWALSVIKSKPFYSVSNCIHFQNFTVFSVLRARRKLEHDSPIKCHGFTYYPRFPDQKDPPYEPSKLFMVQRLKPLKGTPYWEKSIMRQLKLDGRQNDVVILKNIPENNARLWKVKHLVRITPIKFPNGMPEEKDIGATFLKENGELIVSKRLNIDPERLEVSCEKEERKMDPETIRKQCRLKWLSGWQT</sequence>
<gene>
    <name evidence="10" type="ORF">J437_LFUL015276</name>
</gene>
<comment type="caution">
    <text evidence="10">The sequence shown here is derived from an EMBL/GenBank/DDBJ whole genome shotgun (WGS) entry which is preliminary data.</text>
</comment>
<evidence type="ECO:0000256" key="2">
    <source>
        <dbReference type="ARBA" id="ARBA00007594"/>
    </source>
</evidence>
<evidence type="ECO:0000256" key="8">
    <source>
        <dbReference type="ARBA" id="ARBA00035356"/>
    </source>
</evidence>
<evidence type="ECO:0000256" key="3">
    <source>
        <dbReference type="ARBA" id="ARBA00022946"/>
    </source>
</evidence>